<comment type="caution">
    <text evidence="1">The sequence shown here is derived from an EMBL/GenBank/DDBJ whole genome shotgun (WGS) entry which is preliminary data.</text>
</comment>
<proteinExistence type="predicted"/>
<sequence length="102" mass="12117">MIIYEMIYHSGPEDYTSDFYKENNEKSRRHFVNQISKDTRQTLSDYLADPYFNKELDAYVIEAFEEEIEALNHMKVEFIKNGRVNHSSYVSIVVAERLVKDV</sequence>
<dbReference type="EMBL" id="JACSVK010000079">
    <property type="protein sequence ID" value="MBD0221765.1"/>
    <property type="molecule type" value="Genomic_DNA"/>
</dbReference>
<dbReference type="Proteomes" id="UP000634608">
    <property type="component" value="Unassembled WGS sequence"/>
</dbReference>
<evidence type="ECO:0000313" key="1">
    <source>
        <dbReference type="EMBL" id="MBD0221765.1"/>
    </source>
</evidence>
<dbReference type="RefSeq" id="WP_000587871.1">
    <property type="nucleotide sequence ID" value="NZ_AP031583.1"/>
</dbReference>
<evidence type="ECO:0000313" key="2">
    <source>
        <dbReference type="Proteomes" id="UP000634608"/>
    </source>
</evidence>
<organism evidence="1 2">
    <name type="scientific">Acinetobacter baumannii</name>
    <dbReference type="NCBI Taxonomy" id="470"/>
    <lineage>
        <taxon>Bacteria</taxon>
        <taxon>Pseudomonadati</taxon>
        <taxon>Pseudomonadota</taxon>
        <taxon>Gammaproteobacteria</taxon>
        <taxon>Moraxellales</taxon>
        <taxon>Moraxellaceae</taxon>
        <taxon>Acinetobacter</taxon>
        <taxon>Acinetobacter calcoaceticus/baumannii complex</taxon>
    </lineage>
</organism>
<dbReference type="AlphaFoldDB" id="A0A5R9HQ68"/>
<name>A0A5R9HQ68_ACIBA</name>
<reference evidence="1" key="1">
    <citation type="submission" date="2020-08" db="EMBL/GenBank/DDBJ databases">
        <title>Diversity of carbapenem-resistant Acinetobacter baumannii and bacteriophage-mediated spread of the Oxa23 carbapenemase.</title>
        <authorList>
            <person name="Abouelfetouh A."/>
            <person name="Mattock J."/>
            <person name="Turner D."/>
            <person name="Li E."/>
            <person name="Evans B.A."/>
        </authorList>
    </citation>
    <scope>NUCLEOTIDE SEQUENCE</scope>
    <source>
        <strain evidence="1">A86</strain>
    </source>
</reference>
<accession>A0A5R9HQ68</accession>
<protein>
    <submittedName>
        <fullName evidence="1">Uncharacterized protein</fullName>
    </submittedName>
</protein>
<gene>
    <name evidence="1" type="ORF">IAG11_17965</name>
</gene>